<dbReference type="Gene3D" id="1.10.10.60">
    <property type="entry name" value="Homeodomain-like"/>
    <property type="match status" value="1"/>
</dbReference>
<keyword evidence="2 3" id="KW-0238">DNA-binding</keyword>
<reference evidence="5 6" key="1">
    <citation type="journal article" date="2014" name="Agronomy (Basel)">
        <title>A Draft Genome Sequence for Ensete ventricosum, the Drought-Tolerant Tree Against Hunger.</title>
        <authorList>
            <person name="Harrison J."/>
            <person name="Moore K.A."/>
            <person name="Paszkiewicz K."/>
            <person name="Jones T."/>
            <person name="Grant M."/>
            <person name="Ambacheew D."/>
            <person name="Muzemil S."/>
            <person name="Studholme D.J."/>
        </authorList>
    </citation>
    <scope>NUCLEOTIDE SEQUENCE [LARGE SCALE GENOMIC DNA]</scope>
</reference>
<dbReference type="InterPro" id="IPR009057">
    <property type="entry name" value="Homeodomain-like_sf"/>
</dbReference>
<dbReference type="AlphaFoldDB" id="A0A427AYJ3"/>
<keyword evidence="2 3" id="KW-0539">Nucleus</keyword>
<evidence type="ECO:0000313" key="5">
    <source>
        <dbReference type="EMBL" id="RRT81255.1"/>
    </source>
</evidence>
<dbReference type="GO" id="GO:0005634">
    <property type="term" value="C:nucleus"/>
    <property type="evidence" value="ECO:0007669"/>
    <property type="project" value="UniProtKB-SubCell"/>
</dbReference>
<feature type="domain" description="Homeobox" evidence="4">
    <location>
        <begin position="20"/>
        <end position="75"/>
    </location>
</feature>
<feature type="DNA-binding region" description="Homeobox" evidence="2">
    <location>
        <begin position="22"/>
        <end position="76"/>
    </location>
</feature>
<dbReference type="InterPro" id="IPR001356">
    <property type="entry name" value="HD"/>
</dbReference>
<dbReference type="SUPFAM" id="SSF46689">
    <property type="entry name" value="Homeodomain-like"/>
    <property type="match status" value="1"/>
</dbReference>
<comment type="subcellular location">
    <subcellularLocation>
        <location evidence="1 2 3">Nucleus</location>
    </subcellularLocation>
</comment>
<gene>
    <name evidence="5" type="ORF">B296_00004856</name>
</gene>
<organism evidence="5 6">
    <name type="scientific">Ensete ventricosum</name>
    <name type="common">Abyssinian banana</name>
    <name type="synonym">Musa ensete</name>
    <dbReference type="NCBI Taxonomy" id="4639"/>
    <lineage>
        <taxon>Eukaryota</taxon>
        <taxon>Viridiplantae</taxon>
        <taxon>Streptophyta</taxon>
        <taxon>Embryophyta</taxon>
        <taxon>Tracheophyta</taxon>
        <taxon>Spermatophyta</taxon>
        <taxon>Magnoliopsida</taxon>
        <taxon>Liliopsida</taxon>
        <taxon>Zingiberales</taxon>
        <taxon>Musaceae</taxon>
        <taxon>Ensete</taxon>
    </lineage>
</organism>
<dbReference type="SMART" id="SM00389">
    <property type="entry name" value="HOX"/>
    <property type="match status" value="1"/>
</dbReference>
<dbReference type="CDD" id="cd00086">
    <property type="entry name" value="homeodomain"/>
    <property type="match status" value="1"/>
</dbReference>
<accession>A0A427AYJ3</accession>
<protein>
    <recommendedName>
        <fullName evidence="4">Homeobox domain-containing protein</fullName>
    </recommendedName>
</protein>
<dbReference type="PROSITE" id="PS50071">
    <property type="entry name" value="HOMEOBOX_2"/>
    <property type="match status" value="1"/>
</dbReference>
<dbReference type="Proteomes" id="UP000287651">
    <property type="component" value="Unassembled WGS sequence"/>
</dbReference>
<comment type="caution">
    <text evidence="5">The sequence shown here is derived from an EMBL/GenBank/DDBJ whole genome shotgun (WGS) entry which is preliminary data.</text>
</comment>
<evidence type="ECO:0000256" key="1">
    <source>
        <dbReference type="ARBA" id="ARBA00004123"/>
    </source>
</evidence>
<evidence type="ECO:0000256" key="3">
    <source>
        <dbReference type="RuleBase" id="RU000682"/>
    </source>
</evidence>
<dbReference type="GO" id="GO:0006357">
    <property type="term" value="P:regulation of transcription by RNA polymerase II"/>
    <property type="evidence" value="ECO:0007669"/>
    <property type="project" value="InterPro"/>
</dbReference>
<dbReference type="EMBL" id="AMZH03000950">
    <property type="protein sequence ID" value="RRT81255.1"/>
    <property type="molecule type" value="Genomic_DNA"/>
</dbReference>
<sequence length="241" mass="26804">MEHGEGSSGKRPPAAGLSVKRLMKSPSQVQILEEAYAVESNPSTMMKADLSRRTGLEYTQVQYWFGNRRFLDKHGPRTNTSRIDRHGLLWEFNPDRTSSMSPVTVARAGPAPNGSVYSVETLPTMRAAGQSTVTPGLVPEPAFMPRLEYGDVHALEAEAPRAVREFQFFPIQPSWLQKSEDVNQTGVPKSSVNTSHKVSDDCHVVTPDAERGHHLFPSSSKVVFHDDSYYKTEKTQVSTFL</sequence>
<dbReference type="PANTHER" id="PTHR36968">
    <property type="entry name" value="HOMEOBOX-DDT DOMAIN PROTEIN RLT2"/>
    <property type="match status" value="1"/>
</dbReference>
<evidence type="ECO:0000313" key="6">
    <source>
        <dbReference type="Proteomes" id="UP000287651"/>
    </source>
</evidence>
<dbReference type="Pfam" id="PF00046">
    <property type="entry name" value="Homeodomain"/>
    <property type="match status" value="1"/>
</dbReference>
<dbReference type="InterPro" id="IPR044977">
    <property type="entry name" value="RLT1-3"/>
</dbReference>
<name>A0A427AYJ3_ENSVE</name>
<dbReference type="GO" id="GO:0003677">
    <property type="term" value="F:DNA binding"/>
    <property type="evidence" value="ECO:0007669"/>
    <property type="project" value="UniProtKB-UniRule"/>
</dbReference>
<keyword evidence="2 3" id="KW-0371">Homeobox</keyword>
<proteinExistence type="predicted"/>
<dbReference type="PANTHER" id="PTHR36968:SF5">
    <property type="entry name" value="HOMEOBOX-DDT DOMAIN PROTEIN RLT2"/>
    <property type="match status" value="1"/>
</dbReference>
<evidence type="ECO:0000259" key="4">
    <source>
        <dbReference type="PROSITE" id="PS50071"/>
    </source>
</evidence>
<evidence type="ECO:0000256" key="2">
    <source>
        <dbReference type="PROSITE-ProRule" id="PRU00108"/>
    </source>
</evidence>